<organism evidence="9 10">
    <name type="scientific">Nematostella vectensis</name>
    <name type="common">Starlet sea anemone</name>
    <dbReference type="NCBI Taxonomy" id="45351"/>
    <lineage>
        <taxon>Eukaryota</taxon>
        <taxon>Metazoa</taxon>
        <taxon>Cnidaria</taxon>
        <taxon>Anthozoa</taxon>
        <taxon>Hexacorallia</taxon>
        <taxon>Actiniaria</taxon>
        <taxon>Edwardsiidae</taxon>
        <taxon>Nematostella</taxon>
    </lineage>
</organism>
<evidence type="ECO:0000256" key="3">
    <source>
        <dbReference type="ARBA" id="ARBA00022771"/>
    </source>
</evidence>
<dbReference type="PROSITE" id="PS50016">
    <property type="entry name" value="ZF_PHD_2"/>
    <property type="match status" value="1"/>
</dbReference>
<dbReference type="InterPro" id="IPR019786">
    <property type="entry name" value="Zinc_finger_PHD-type_CS"/>
</dbReference>
<dbReference type="PANTHER" id="PTHR45975:SF2">
    <property type="entry name" value="NUCLEOSOME-REMODELING FACTOR SUBUNIT BPTF"/>
    <property type="match status" value="1"/>
</dbReference>
<dbReference type="InterPro" id="IPR013083">
    <property type="entry name" value="Znf_RING/FYVE/PHD"/>
</dbReference>
<sequence>MRTVTPLRLPPSSDDLLLPDNEVIKALGIYEVLRQFGRVLRLSPFRFEDFCAAIASEEQSSLLSEVHLSLFKALLLEDETNGLTFTASDEKDSFNIFVHELDGFTWPEHIRSYINSDKLEFADLESIVRGRSEDNPYPFASIEDRLTLLQRLSDLFLSSNSIREEIINEGMLESEDHCRSCGKMGDLLCCEICPGVYHLQCLKPPLEQVPTGDWLCPVCEAHQVKGVTDCHLEWTKDGWLRNAPLGMDREGRKYWFLSRRLFVEGEQDSLYFSSKAHLDDLIRYLVADGQERKLLAGIRSKYNEITKQMAITEALSSSHATRACCLNFEPQGGETPKTSDPKQDVDATSVFKKTKEELVPMEIPTGPFFRLGEERNFTLYVNQFSINPQALNKHQHGEYRERKRAVNNKFCTTSMEFKWTHEIFGSKEVILNTLRSTIVSLENNIPTAFMHPVWPLQRSTWVRAVHISEKPLEFAAALSFLETLIKPVCFIPAWTEAHGHTGMHRALVETKAEKAQKKR</sequence>
<dbReference type="Pfam" id="PF15613">
    <property type="entry name" value="WSD"/>
    <property type="match status" value="1"/>
</dbReference>
<dbReference type="PROSITE" id="PS01359">
    <property type="entry name" value="ZF_PHD_1"/>
    <property type="match status" value="1"/>
</dbReference>
<dbReference type="Pfam" id="PF00628">
    <property type="entry name" value="PHD"/>
    <property type="match status" value="1"/>
</dbReference>
<dbReference type="InterPro" id="IPR001965">
    <property type="entry name" value="Znf_PHD"/>
</dbReference>
<dbReference type="GO" id="GO:0016589">
    <property type="term" value="C:NURF complex"/>
    <property type="evidence" value="ECO:0007669"/>
    <property type="project" value="InterPro"/>
</dbReference>
<evidence type="ECO:0000256" key="6">
    <source>
        <dbReference type="PROSITE-ProRule" id="PRU00146"/>
    </source>
</evidence>
<reference evidence="9 10" key="1">
    <citation type="journal article" date="2007" name="Science">
        <title>Sea anemone genome reveals ancestral eumetazoan gene repertoire and genomic organization.</title>
        <authorList>
            <person name="Putnam N.H."/>
            <person name="Srivastava M."/>
            <person name="Hellsten U."/>
            <person name="Dirks B."/>
            <person name="Chapman J."/>
            <person name="Salamov A."/>
            <person name="Terry A."/>
            <person name="Shapiro H."/>
            <person name="Lindquist E."/>
            <person name="Kapitonov V.V."/>
            <person name="Jurka J."/>
            <person name="Genikhovich G."/>
            <person name="Grigoriev I.V."/>
            <person name="Lucas S.M."/>
            <person name="Steele R.E."/>
            <person name="Finnerty J.R."/>
            <person name="Technau U."/>
            <person name="Martindale M.Q."/>
            <person name="Rokhsar D.S."/>
        </authorList>
    </citation>
    <scope>NUCLEOTIDE SEQUENCE [LARGE SCALE GENOMIC DNA]</scope>
    <source>
        <strain evidence="10">CH2 X CH6</strain>
    </source>
</reference>
<keyword evidence="10" id="KW-1185">Reference proteome</keyword>
<dbReference type="EMBL" id="DS469540">
    <property type="protein sequence ID" value="EDO44906.1"/>
    <property type="molecule type" value="Genomic_DNA"/>
</dbReference>
<dbReference type="InterPro" id="IPR011011">
    <property type="entry name" value="Znf_FYVE_PHD"/>
</dbReference>
<dbReference type="InterPro" id="IPR018501">
    <property type="entry name" value="DDT_dom"/>
</dbReference>
<dbReference type="HOGENOM" id="CLU_019033_0_0_1"/>
<dbReference type="InterPro" id="IPR038028">
    <property type="entry name" value="BPTF"/>
</dbReference>
<dbReference type="SUPFAM" id="SSF57903">
    <property type="entry name" value="FYVE/PHD zinc finger"/>
    <property type="match status" value="1"/>
</dbReference>
<dbReference type="Proteomes" id="UP000001593">
    <property type="component" value="Unassembled WGS sequence"/>
</dbReference>
<dbReference type="PROSITE" id="PS50827">
    <property type="entry name" value="DDT"/>
    <property type="match status" value="1"/>
</dbReference>
<evidence type="ECO:0000259" key="8">
    <source>
        <dbReference type="PROSITE" id="PS50827"/>
    </source>
</evidence>
<keyword evidence="2" id="KW-0479">Metal-binding</keyword>
<dbReference type="InterPro" id="IPR019787">
    <property type="entry name" value="Znf_PHD-finger"/>
</dbReference>
<evidence type="ECO:0000256" key="5">
    <source>
        <dbReference type="ARBA" id="ARBA00023242"/>
    </source>
</evidence>
<accession>A7RUH5</accession>
<dbReference type="SMART" id="SM00249">
    <property type="entry name" value="PHD"/>
    <property type="match status" value="1"/>
</dbReference>
<dbReference type="PANTHER" id="PTHR45975">
    <property type="entry name" value="NUCLEOSOME-REMODELING FACTOR SUBUNIT BPTF"/>
    <property type="match status" value="1"/>
</dbReference>
<dbReference type="InParanoid" id="A7RUH5"/>
<dbReference type="CDD" id="cd15559">
    <property type="entry name" value="PHD1_BPTF"/>
    <property type="match status" value="1"/>
</dbReference>
<evidence type="ECO:0000256" key="2">
    <source>
        <dbReference type="ARBA" id="ARBA00022723"/>
    </source>
</evidence>
<dbReference type="PhylomeDB" id="A7RUH5"/>
<dbReference type="eggNOG" id="KOG1473">
    <property type="taxonomic scope" value="Eukaryota"/>
</dbReference>
<dbReference type="AlphaFoldDB" id="A7RUH5"/>
<evidence type="ECO:0000256" key="4">
    <source>
        <dbReference type="ARBA" id="ARBA00022833"/>
    </source>
</evidence>
<dbReference type="Pfam" id="PF02791">
    <property type="entry name" value="DDT"/>
    <property type="match status" value="1"/>
</dbReference>
<feature type="domain" description="PHD-type" evidence="7">
    <location>
        <begin position="175"/>
        <end position="222"/>
    </location>
</feature>
<dbReference type="InterPro" id="IPR028941">
    <property type="entry name" value="WHIM2_dom"/>
</dbReference>
<evidence type="ECO:0008006" key="11">
    <source>
        <dbReference type="Google" id="ProtNLM"/>
    </source>
</evidence>
<comment type="subcellular location">
    <subcellularLocation>
        <location evidence="1">Nucleus</location>
    </subcellularLocation>
</comment>
<keyword evidence="3 6" id="KW-0863">Zinc-finger</keyword>
<feature type="domain" description="DDT" evidence="8">
    <location>
        <begin position="20"/>
        <end position="80"/>
    </location>
</feature>
<evidence type="ECO:0000313" key="10">
    <source>
        <dbReference type="Proteomes" id="UP000001593"/>
    </source>
</evidence>
<dbReference type="SMART" id="SM00571">
    <property type="entry name" value="DDT"/>
    <property type="match status" value="1"/>
</dbReference>
<keyword evidence="4" id="KW-0862">Zinc</keyword>
<dbReference type="Gene3D" id="3.30.40.10">
    <property type="entry name" value="Zinc/RING finger domain, C3HC4 (zinc finger)"/>
    <property type="match status" value="1"/>
</dbReference>
<feature type="non-terminal residue" evidence="9">
    <location>
        <position position="1"/>
    </location>
</feature>
<evidence type="ECO:0000256" key="1">
    <source>
        <dbReference type="ARBA" id="ARBA00004123"/>
    </source>
</evidence>
<name>A7RUH5_NEMVE</name>
<evidence type="ECO:0000259" key="7">
    <source>
        <dbReference type="PROSITE" id="PS50016"/>
    </source>
</evidence>
<dbReference type="OMA" id="NRESWID"/>
<dbReference type="GO" id="GO:0006357">
    <property type="term" value="P:regulation of transcription by RNA polymerase II"/>
    <property type="evidence" value="ECO:0007669"/>
    <property type="project" value="InterPro"/>
</dbReference>
<dbReference type="STRING" id="45351.A7RUH5"/>
<keyword evidence="5" id="KW-0539">Nucleus</keyword>
<protein>
    <recommendedName>
        <fullName evidence="11">Nucleosome-remodeling factor subunit BPTF</fullName>
    </recommendedName>
</protein>
<gene>
    <name evidence="9" type="ORF">NEMVEDRAFT_v1g93974</name>
</gene>
<dbReference type="InterPro" id="IPR028942">
    <property type="entry name" value="WHIM1_dom"/>
</dbReference>
<dbReference type="Pfam" id="PF15612">
    <property type="entry name" value="WHIM1"/>
    <property type="match status" value="1"/>
</dbReference>
<proteinExistence type="predicted"/>
<evidence type="ECO:0000313" key="9">
    <source>
        <dbReference type="EMBL" id="EDO44906.1"/>
    </source>
</evidence>
<dbReference type="GO" id="GO:0008270">
    <property type="term" value="F:zinc ion binding"/>
    <property type="evidence" value="ECO:0007669"/>
    <property type="project" value="UniProtKB-KW"/>
</dbReference>